<dbReference type="SUPFAM" id="SSF50129">
    <property type="entry name" value="GroES-like"/>
    <property type="match status" value="1"/>
</dbReference>
<dbReference type="PANTHER" id="PTHR44013">
    <property type="entry name" value="ZINC-TYPE ALCOHOL DEHYDROGENASE-LIKE PROTEIN C16A3.02C"/>
    <property type="match status" value="1"/>
</dbReference>
<evidence type="ECO:0000313" key="2">
    <source>
        <dbReference type="EMBL" id="RAU21294.1"/>
    </source>
</evidence>
<dbReference type="Gene3D" id="3.40.50.720">
    <property type="entry name" value="NAD(P)-binding Rossmann-like Domain"/>
    <property type="match status" value="1"/>
</dbReference>
<dbReference type="Proteomes" id="UP000251075">
    <property type="component" value="Unassembled WGS sequence"/>
</dbReference>
<organism evidence="2 3">
    <name type="scientific">Paramagnetospirillum kuznetsovii</name>
    <dbReference type="NCBI Taxonomy" id="2053833"/>
    <lineage>
        <taxon>Bacteria</taxon>
        <taxon>Pseudomonadati</taxon>
        <taxon>Pseudomonadota</taxon>
        <taxon>Alphaproteobacteria</taxon>
        <taxon>Rhodospirillales</taxon>
        <taxon>Magnetospirillaceae</taxon>
        <taxon>Paramagnetospirillum</taxon>
    </lineage>
</organism>
<dbReference type="OrthoDB" id="9792321at2"/>
<dbReference type="Pfam" id="PF13602">
    <property type="entry name" value="ADH_zinc_N_2"/>
    <property type="match status" value="1"/>
</dbReference>
<dbReference type="InterPro" id="IPR052733">
    <property type="entry name" value="Chloroplast_QOR"/>
</dbReference>
<reference evidence="2 3" key="1">
    <citation type="submission" date="2017-11" db="EMBL/GenBank/DDBJ databases">
        <title>Draft genome sequence of magnetotactic bacterium Magnetospirillum kuznetsovii LBB-42.</title>
        <authorList>
            <person name="Grouzdev D.S."/>
            <person name="Rysina M.S."/>
            <person name="Baslerov R.V."/>
            <person name="Koziaeva V."/>
        </authorList>
    </citation>
    <scope>NUCLEOTIDE SEQUENCE [LARGE SCALE GENOMIC DNA]</scope>
    <source>
        <strain evidence="2 3">LBB-42</strain>
    </source>
</reference>
<dbReference type="EMBL" id="PGTO01000011">
    <property type="protein sequence ID" value="RAU21294.1"/>
    <property type="molecule type" value="Genomic_DNA"/>
</dbReference>
<dbReference type="PANTHER" id="PTHR44013:SF1">
    <property type="entry name" value="ZINC-TYPE ALCOHOL DEHYDROGENASE-LIKE PROTEIN C16A3.02C"/>
    <property type="match status" value="1"/>
</dbReference>
<dbReference type="GO" id="GO:0016491">
    <property type="term" value="F:oxidoreductase activity"/>
    <property type="evidence" value="ECO:0007669"/>
    <property type="project" value="InterPro"/>
</dbReference>
<dbReference type="InterPro" id="IPR011032">
    <property type="entry name" value="GroES-like_sf"/>
</dbReference>
<dbReference type="InterPro" id="IPR020843">
    <property type="entry name" value="ER"/>
</dbReference>
<dbReference type="SUPFAM" id="SSF51735">
    <property type="entry name" value="NAD(P)-binding Rossmann-fold domains"/>
    <property type="match status" value="1"/>
</dbReference>
<proteinExistence type="predicted"/>
<dbReference type="InterPro" id="IPR013154">
    <property type="entry name" value="ADH-like_N"/>
</dbReference>
<sequence>MKAMILDRFGPPETLEWREIATPVPAAGEVLIRVRAAGVNPVDWKIAEGGLARLFPCGFPLIPGWDAAGTIAALGEGVTGFSIGERVWSFCRKPDIQWGTYAEYVTMDASAVAPMPANASFAQASTIPLAGLTAWQSLFDVAQVRPGQSVLIHAGAGGVGSLAVPLAKWAGATVIATAGAANHDYVRGLGADHVIDYAAQDFVTEVKALCPDGVDFAYGTVGGEVLTRSYQTVKPGGILVSITDKTDKDLGEQLGIRVKYLFVKPDGGQLRRLAGLMDSGILAAPEIEEFPLPHAAEALDRSKSGHVRGKIVLTVD</sequence>
<evidence type="ECO:0000313" key="3">
    <source>
        <dbReference type="Proteomes" id="UP000251075"/>
    </source>
</evidence>
<gene>
    <name evidence="2" type="ORF">CU669_14065</name>
</gene>
<dbReference type="CDD" id="cd05289">
    <property type="entry name" value="MDR_like_2"/>
    <property type="match status" value="1"/>
</dbReference>
<dbReference type="SMART" id="SM00829">
    <property type="entry name" value="PKS_ER"/>
    <property type="match status" value="1"/>
</dbReference>
<keyword evidence="3" id="KW-1185">Reference proteome</keyword>
<name>A0A364NW26_9PROT</name>
<protein>
    <submittedName>
        <fullName evidence="2">NADP-dependent oxidoreductase</fullName>
    </submittedName>
</protein>
<dbReference type="InterPro" id="IPR036291">
    <property type="entry name" value="NAD(P)-bd_dom_sf"/>
</dbReference>
<evidence type="ECO:0000259" key="1">
    <source>
        <dbReference type="SMART" id="SM00829"/>
    </source>
</evidence>
<comment type="caution">
    <text evidence="2">The sequence shown here is derived from an EMBL/GenBank/DDBJ whole genome shotgun (WGS) entry which is preliminary data.</text>
</comment>
<accession>A0A364NW26</accession>
<dbReference type="Pfam" id="PF08240">
    <property type="entry name" value="ADH_N"/>
    <property type="match status" value="1"/>
</dbReference>
<feature type="domain" description="Enoyl reductase (ER)" evidence="1">
    <location>
        <begin position="10"/>
        <end position="313"/>
    </location>
</feature>
<dbReference type="RefSeq" id="WP_112145777.1">
    <property type="nucleotide sequence ID" value="NZ_PGTO01000011.1"/>
</dbReference>
<dbReference type="Gene3D" id="3.90.180.10">
    <property type="entry name" value="Medium-chain alcohol dehydrogenases, catalytic domain"/>
    <property type="match status" value="1"/>
</dbReference>
<dbReference type="AlphaFoldDB" id="A0A364NW26"/>